<dbReference type="Gene3D" id="1.25.10.10">
    <property type="entry name" value="Leucine-rich Repeat Variant"/>
    <property type="match status" value="1"/>
</dbReference>
<gene>
    <name evidence="4" type="ORF">AKO1_001549</name>
</gene>
<dbReference type="PROSITE" id="PS51232">
    <property type="entry name" value="GBD_FH3"/>
    <property type="match status" value="1"/>
</dbReference>
<evidence type="ECO:0000259" key="2">
    <source>
        <dbReference type="PROSITE" id="PS51232"/>
    </source>
</evidence>
<feature type="domain" description="FH2" evidence="3">
    <location>
        <begin position="650"/>
        <end position="1050"/>
    </location>
</feature>
<dbReference type="InterPro" id="IPR015425">
    <property type="entry name" value="FH2_Formin"/>
</dbReference>
<proteinExistence type="predicted"/>
<organism evidence="4 5">
    <name type="scientific">Acrasis kona</name>
    <dbReference type="NCBI Taxonomy" id="1008807"/>
    <lineage>
        <taxon>Eukaryota</taxon>
        <taxon>Discoba</taxon>
        <taxon>Heterolobosea</taxon>
        <taxon>Tetramitia</taxon>
        <taxon>Eutetramitia</taxon>
        <taxon>Acrasidae</taxon>
        <taxon>Acrasis</taxon>
    </lineage>
</organism>
<dbReference type="SUPFAM" id="SSF101447">
    <property type="entry name" value="Formin homology 2 domain (FH2 domain)"/>
    <property type="match status" value="1"/>
</dbReference>
<evidence type="ECO:0000259" key="3">
    <source>
        <dbReference type="PROSITE" id="PS51444"/>
    </source>
</evidence>
<dbReference type="GO" id="GO:0030036">
    <property type="term" value="P:actin cytoskeleton organization"/>
    <property type="evidence" value="ECO:0007669"/>
    <property type="project" value="InterPro"/>
</dbReference>
<dbReference type="SUPFAM" id="SSF48371">
    <property type="entry name" value="ARM repeat"/>
    <property type="match status" value="1"/>
</dbReference>
<keyword evidence="5" id="KW-1185">Reference proteome</keyword>
<feature type="region of interest" description="Disordered" evidence="1">
    <location>
        <begin position="599"/>
        <end position="633"/>
    </location>
</feature>
<dbReference type="InterPro" id="IPR010472">
    <property type="entry name" value="FH3_dom"/>
</dbReference>
<protein>
    <submittedName>
        <fullName evidence="4">Formin</fullName>
    </submittedName>
</protein>
<accession>A0AAW2ZCQ3</accession>
<dbReference type="Pfam" id="PF02181">
    <property type="entry name" value="FH2"/>
    <property type="match status" value="1"/>
</dbReference>
<evidence type="ECO:0000313" key="4">
    <source>
        <dbReference type="EMBL" id="KAL0486645.1"/>
    </source>
</evidence>
<dbReference type="AlphaFoldDB" id="A0AAW2ZCQ3"/>
<dbReference type="InterPro" id="IPR011989">
    <property type="entry name" value="ARM-like"/>
</dbReference>
<sequence length="1089" mass="122863">MKDEASEPTSIGAWFSGLTSYWTSTTQEKKEEEVEVEDNVEFEDFDPSVVNLTKEQLEDMFLEMLEQSEFEKDEIERLFEQTPLRQKYVMLYQRQEDLKCYKIVDDFVDVVEPSSLTLINVQDLRSVLQSKCVDYIKHFLEERDGMGQVHRCIDALLTPYSSASSQPKLFEVPSEIQFELVGVVLDVFSIDNGVETFTNQRDAVKSLSLGLSSPIAKLETKGRILNCLSIICTNSPKGSWLALEAFNHFKLVNREKVRFEYFVFTMQLACSVDENKRFKEGSESYLLECLMFINALLRSTSHDMSTRSTLQKELKQAKLEDLVAQIIKSSTQPKLCAQSEILHNELRDESFMKNLEDPQELANSISTKLQGLPSLGNFTHLLHMLSALAEETVVHEKAYEDWRIIDAMISRAVSRNNTQMQTPSTPQESINELRLQDRLTMQQKNIRRLEKRERETHKRVKLVLNHSNETSSSHSVSTSVNNDYYKETVDAVREYVNNVKDMKHENSILKSKVKELDDVVKFLERGEALLAQSKVGFGTPPSKTSFSLVSDTPPCSPPVVNGENIKNVASPVCNVVPPPPPPPPPFNVGMLDFAPPPPPPVCSPPPPPPPPTSIKAPPPPPPPPGPMTKKVMGAPPPPGKFVNTPKSTGPIMRSKATLPMRNIFWDNVQRQQLEETIFMKNDLAKHAFDMELDASKLQTLFAKQDSSTVMTPRSAAVATPACITFLEPKRSQHVAIVVKQFKMTHQELMDAVLCLDDKVLSESDISFLSQVAPSEEEIEKIKTFDGDANTLAEAERFFVGIQNVCEDLTVRMEAWQFKNTFDEMLCSVRADMEIVISACEELISSKAFHLLLSTILAMGNFLNGDKKISYAFRISSLTKLGDLRATVADKTAGNNLLQYLVYFLIEKEQHEVLRFMDQIPSAKAATRVDATKLRKDIISLTAGLKRLQPLKNKRPINEKDRLPQVMSEFLVEADYAMQDVNSRFEAMEKIVRELAKSYGENTNEMVDGGYVTFFSNISKFVTQFSMYVKSIPAAKARERKLSLIKSSPTPSIKNRKFSLMIPSSPKARDRKSSLSGTTLQKLDLVQLKK</sequence>
<evidence type="ECO:0000256" key="1">
    <source>
        <dbReference type="SAM" id="MobiDB-lite"/>
    </source>
</evidence>
<dbReference type="PANTHER" id="PTHR46345:SF8">
    <property type="entry name" value="FORMIN 3, ISOFORM B"/>
    <property type="match status" value="1"/>
</dbReference>
<dbReference type="InterPro" id="IPR016024">
    <property type="entry name" value="ARM-type_fold"/>
</dbReference>
<dbReference type="GO" id="GO:0003779">
    <property type="term" value="F:actin binding"/>
    <property type="evidence" value="ECO:0007669"/>
    <property type="project" value="InterPro"/>
</dbReference>
<name>A0AAW2ZCQ3_9EUKA</name>
<dbReference type="InterPro" id="IPR014768">
    <property type="entry name" value="GBD/FH3_dom"/>
</dbReference>
<dbReference type="EMBL" id="JAOPGA020001252">
    <property type="protein sequence ID" value="KAL0486645.1"/>
    <property type="molecule type" value="Genomic_DNA"/>
</dbReference>
<dbReference type="SMART" id="SM01139">
    <property type="entry name" value="Drf_FH3"/>
    <property type="match status" value="1"/>
</dbReference>
<dbReference type="SMART" id="SM00498">
    <property type="entry name" value="FH2"/>
    <property type="match status" value="1"/>
</dbReference>
<dbReference type="PROSITE" id="PS51444">
    <property type="entry name" value="FH2"/>
    <property type="match status" value="1"/>
</dbReference>
<evidence type="ECO:0000313" key="5">
    <source>
        <dbReference type="Proteomes" id="UP001431209"/>
    </source>
</evidence>
<dbReference type="InterPro" id="IPR042201">
    <property type="entry name" value="FH2_Formin_sf"/>
</dbReference>
<dbReference type="PANTHER" id="PTHR46345">
    <property type="entry name" value="INVERTED FORMIN-2"/>
    <property type="match status" value="1"/>
</dbReference>
<dbReference type="SMART" id="SM01140">
    <property type="entry name" value="Drf_GBD"/>
    <property type="match status" value="1"/>
</dbReference>
<reference evidence="4 5" key="1">
    <citation type="submission" date="2024-03" db="EMBL/GenBank/DDBJ databases">
        <title>The Acrasis kona genome and developmental transcriptomes reveal deep origins of eukaryotic multicellular pathways.</title>
        <authorList>
            <person name="Sheikh S."/>
            <person name="Fu C.-J."/>
            <person name="Brown M.W."/>
            <person name="Baldauf S.L."/>
        </authorList>
    </citation>
    <scope>NUCLEOTIDE SEQUENCE [LARGE SCALE GENOMIC DNA]</scope>
    <source>
        <strain evidence="4 5">ATCC MYA-3509</strain>
    </source>
</reference>
<dbReference type="GO" id="GO:0031267">
    <property type="term" value="F:small GTPase binding"/>
    <property type="evidence" value="ECO:0007669"/>
    <property type="project" value="InterPro"/>
</dbReference>
<dbReference type="InterPro" id="IPR010473">
    <property type="entry name" value="GTPase-bd"/>
</dbReference>
<feature type="domain" description="GBD/FH3" evidence="2">
    <location>
        <begin position="49"/>
        <end position="420"/>
    </location>
</feature>
<feature type="compositionally biased region" description="Pro residues" evidence="1">
    <location>
        <begin position="599"/>
        <end position="626"/>
    </location>
</feature>
<comment type="caution">
    <text evidence="4">The sequence shown here is derived from an EMBL/GenBank/DDBJ whole genome shotgun (WGS) entry which is preliminary data.</text>
</comment>
<dbReference type="Proteomes" id="UP001431209">
    <property type="component" value="Unassembled WGS sequence"/>
</dbReference>
<dbReference type="Gene3D" id="1.20.58.2220">
    <property type="entry name" value="Formin, FH2 domain"/>
    <property type="match status" value="1"/>
</dbReference>